<sequence length="204" mass="23635">MNFQMQLISRLGHHTKHLSLLKQVYVRPLLQLAVKAIKQDYVEEGALEILSESFEISQAIVDEWYAAILTIVTLHLRSPSITIKPPEFKQCLEELKFSPECIQDIFSVVTGAKRPELMFGLYSRIQFLPHVVACKWRIDITISSSSMSKVMEPCIIMEWILSNNYTYVFELSVPCFYKLKNMVMESLTELKKLESYKVVQNYSS</sequence>
<evidence type="ECO:0000313" key="5">
    <source>
        <dbReference type="Proteomes" id="UP001627154"/>
    </source>
</evidence>
<comment type="caution">
    <text evidence="4">The sequence shown here is derived from an EMBL/GenBank/DDBJ whole genome shotgun (WGS) entry which is preliminary data.</text>
</comment>
<dbReference type="PROSITE" id="PS51269">
    <property type="entry name" value="COMM"/>
    <property type="match status" value="1"/>
</dbReference>
<dbReference type="InterPro" id="IPR037357">
    <property type="entry name" value="COMMD5"/>
</dbReference>
<dbReference type="EMBL" id="JBJJXI010000149">
    <property type="protein sequence ID" value="KAL3386016.1"/>
    <property type="molecule type" value="Genomic_DNA"/>
</dbReference>
<evidence type="ECO:0000313" key="4">
    <source>
        <dbReference type="EMBL" id="KAL3386016.1"/>
    </source>
</evidence>
<gene>
    <name evidence="4" type="ORF">TKK_018527</name>
</gene>
<evidence type="ECO:0000256" key="1">
    <source>
        <dbReference type="ARBA" id="ARBA00016556"/>
    </source>
</evidence>
<organism evidence="4 5">
    <name type="scientific">Trichogramma kaykai</name>
    <dbReference type="NCBI Taxonomy" id="54128"/>
    <lineage>
        <taxon>Eukaryota</taxon>
        <taxon>Metazoa</taxon>
        <taxon>Ecdysozoa</taxon>
        <taxon>Arthropoda</taxon>
        <taxon>Hexapoda</taxon>
        <taxon>Insecta</taxon>
        <taxon>Pterygota</taxon>
        <taxon>Neoptera</taxon>
        <taxon>Endopterygota</taxon>
        <taxon>Hymenoptera</taxon>
        <taxon>Apocrita</taxon>
        <taxon>Proctotrupomorpha</taxon>
        <taxon>Chalcidoidea</taxon>
        <taxon>Trichogrammatidae</taxon>
        <taxon>Trichogramma</taxon>
    </lineage>
</organism>
<dbReference type="AlphaFoldDB" id="A0ABD2VZ29"/>
<keyword evidence="5" id="KW-1185">Reference proteome</keyword>
<reference evidence="4 5" key="1">
    <citation type="journal article" date="2024" name="bioRxiv">
        <title>A reference genome for Trichogramma kaykai: A tiny desert-dwelling parasitoid wasp with competing sex-ratio distorters.</title>
        <authorList>
            <person name="Culotta J."/>
            <person name="Lindsey A.R."/>
        </authorList>
    </citation>
    <scope>NUCLEOTIDE SEQUENCE [LARGE SCALE GENOMIC DNA]</scope>
    <source>
        <strain evidence="4 5">KSX58</strain>
    </source>
</reference>
<comment type="similarity">
    <text evidence="2">Belongs to the COMM domain-containing protein 5 family.</text>
</comment>
<dbReference type="Proteomes" id="UP001627154">
    <property type="component" value="Unassembled WGS sequence"/>
</dbReference>
<evidence type="ECO:0000256" key="2">
    <source>
        <dbReference type="ARBA" id="ARBA00093452"/>
    </source>
</evidence>
<dbReference type="Pfam" id="PF07258">
    <property type="entry name" value="COMM_domain"/>
    <property type="match status" value="1"/>
</dbReference>
<proteinExistence type="inferred from homology"/>
<evidence type="ECO:0000259" key="3">
    <source>
        <dbReference type="PROSITE" id="PS51269"/>
    </source>
</evidence>
<name>A0ABD2VZ29_9HYME</name>
<dbReference type="PANTHER" id="PTHR15666">
    <property type="entry name" value="COMM DOMAIN CONTAINING PROTEIN 5"/>
    <property type="match status" value="1"/>
</dbReference>
<dbReference type="PANTHER" id="PTHR15666:SF1">
    <property type="entry name" value="COMM DOMAIN-CONTAINING PROTEIN 5"/>
    <property type="match status" value="1"/>
</dbReference>
<feature type="domain" description="COMM" evidence="3">
    <location>
        <begin position="130"/>
        <end position="194"/>
    </location>
</feature>
<dbReference type="InterPro" id="IPR017920">
    <property type="entry name" value="COMM"/>
</dbReference>
<protein>
    <recommendedName>
        <fullName evidence="1">COMM domain-containing protein 5</fullName>
    </recommendedName>
</protein>
<accession>A0ABD2VZ29</accession>